<accession>A0A0N4W3Y5</accession>
<organism evidence="4">
    <name type="scientific">Haemonchus placei</name>
    <name type="common">Barber's pole worm</name>
    <dbReference type="NCBI Taxonomy" id="6290"/>
    <lineage>
        <taxon>Eukaryota</taxon>
        <taxon>Metazoa</taxon>
        <taxon>Ecdysozoa</taxon>
        <taxon>Nematoda</taxon>
        <taxon>Chromadorea</taxon>
        <taxon>Rhabditida</taxon>
        <taxon>Rhabditina</taxon>
        <taxon>Rhabditomorpha</taxon>
        <taxon>Strongyloidea</taxon>
        <taxon>Trichostrongylidae</taxon>
        <taxon>Haemonchus</taxon>
    </lineage>
</organism>
<gene>
    <name evidence="2" type="ORF">HPLM_LOCUS4552</name>
</gene>
<evidence type="ECO:0000313" key="2">
    <source>
        <dbReference type="EMBL" id="VDO23500.1"/>
    </source>
</evidence>
<feature type="region of interest" description="Disordered" evidence="1">
    <location>
        <begin position="1"/>
        <end position="71"/>
    </location>
</feature>
<dbReference type="Proteomes" id="UP000268014">
    <property type="component" value="Unassembled WGS sequence"/>
</dbReference>
<evidence type="ECO:0000256" key="1">
    <source>
        <dbReference type="SAM" id="MobiDB-lite"/>
    </source>
</evidence>
<dbReference type="AlphaFoldDB" id="A0A0N4W3Y5"/>
<name>A0A0N4W3Y5_HAEPC</name>
<dbReference type="EMBL" id="UZAF01016223">
    <property type="protein sequence ID" value="VDO23500.1"/>
    <property type="molecule type" value="Genomic_DNA"/>
</dbReference>
<sequence length="122" mass="13616">MSVENPGDTGGKQTTDSAGVGQRTFDEHADEQGYNRHFKRNAYATSSGSSRSPVQSRNVGSRGSRVRQVSKIQRDTLKEKIIQRFITAWEPTTQKPITQKLREGRFVLMIAAYGPFVNSTKP</sequence>
<feature type="compositionally biased region" description="Low complexity" evidence="1">
    <location>
        <begin position="46"/>
        <end position="70"/>
    </location>
</feature>
<keyword evidence="3" id="KW-1185">Reference proteome</keyword>
<reference evidence="2 3" key="2">
    <citation type="submission" date="2018-11" db="EMBL/GenBank/DDBJ databases">
        <authorList>
            <consortium name="Pathogen Informatics"/>
        </authorList>
    </citation>
    <scope>NUCLEOTIDE SEQUENCE [LARGE SCALE GENOMIC DNA]</scope>
    <source>
        <strain evidence="2 3">MHpl1</strain>
    </source>
</reference>
<feature type="compositionally biased region" description="Basic and acidic residues" evidence="1">
    <location>
        <begin position="24"/>
        <end position="34"/>
    </location>
</feature>
<proteinExistence type="predicted"/>
<dbReference type="WBParaSite" id="HPLM_0000456001-mRNA-1">
    <property type="protein sequence ID" value="HPLM_0000456001-mRNA-1"/>
    <property type="gene ID" value="HPLM_0000456001"/>
</dbReference>
<evidence type="ECO:0000313" key="4">
    <source>
        <dbReference type="WBParaSite" id="HPLM_0000456001-mRNA-1"/>
    </source>
</evidence>
<protein>
    <submittedName>
        <fullName evidence="4">BHLH domain-containing protein</fullName>
    </submittedName>
</protein>
<reference evidence="4" key="1">
    <citation type="submission" date="2017-02" db="UniProtKB">
        <authorList>
            <consortium name="WormBaseParasite"/>
        </authorList>
    </citation>
    <scope>IDENTIFICATION</scope>
</reference>
<evidence type="ECO:0000313" key="3">
    <source>
        <dbReference type="Proteomes" id="UP000268014"/>
    </source>
</evidence>